<protein>
    <submittedName>
        <fullName evidence="1">Uncharacterized protein</fullName>
    </submittedName>
</protein>
<organism evidence="1">
    <name type="scientific">Rhizophora mucronata</name>
    <name type="common">Asiatic mangrove</name>
    <dbReference type="NCBI Taxonomy" id="61149"/>
    <lineage>
        <taxon>Eukaryota</taxon>
        <taxon>Viridiplantae</taxon>
        <taxon>Streptophyta</taxon>
        <taxon>Embryophyta</taxon>
        <taxon>Tracheophyta</taxon>
        <taxon>Spermatophyta</taxon>
        <taxon>Magnoliopsida</taxon>
        <taxon>eudicotyledons</taxon>
        <taxon>Gunneridae</taxon>
        <taxon>Pentapetalae</taxon>
        <taxon>rosids</taxon>
        <taxon>fabids</taxon>
        <taxon>Malpighiales</taxon>
        <taxon>Rhizophoraceae</taxon>
        <taxon>Rhizophora</taxon>
    </lineage>
</organism>
<dbReference type="AlphaFoldDB" id="A0A2P2NPU0"/>
<accession>A0A2P2NPU0</accession>
<proteinExistence type="predicted"/>
<evidence type="ECO:0000313" key="1">
    <source>
        <dbReference type="EMBL" id="MBX44434.1"/>
    </source>
</evidence>
<dbReference type="EMBL" id="GGEC01063950">
    <property type="protein sequence ID" value="MBX44434.1"/>
    <property type="molecule type" value="Transcribed_RNA"/>
</dbReference>
<name>A0A2P2NPU0_RHIMU</name>
<reference evidence="1" key="1">
    <citation type="submission" date="2018-02" db="EMBL/GenBank/DDBJ databases">
        <title>Rhizophora mucronata_Transcriptome.</title>
        <authorList>
            <person name="Meera S.P."/>
            <person name="Sreeshan A."/>
            <person name="Augustine A."/>
        </authorList>
    </citation>
    <scope>NUCLEOTIDE SEQUENCE</scope>
    <source>
        <tissue evidence="1">Leaf</tissue>
    </source>
</reference>
<sequence length="26" mass="2965">MQITNMTDIAACMGICMHKWGNYSPF</sequence>